<keyword evidence="3" id="KW-1185">Reference proteome</keyword>
<evidence type="ECO:0000313" key="1">
    <source>
        <dbReference type="EMBL" id="PRP65871.1"/>
    </source>
</evidence>
<dbReference type="EMBL" id="MQUC01000003">
    <property type="protein sequence ID" value="PRP65871.1"/>
    <property type="molecule type" value="Genomic_DNA"/>
</dbReference>
<protein>
    <submittedName>
        <fullName evidence="1">Uncharacterized protein</fullName>
    </submittedName>
</protein>
<comment type="caution">
    <text evidence="1">The sequence shown here is derived from an EMBL/GenBank/DDBJ whole genome shotgun (WGS) entry which is preliminary data.</text>
</comment>
<accession>A0A2S9WQY3</accession>
<dbReference type="AlphaFoldDB" id="A0A2S9WQY3"/>
<sequence>MNTTTFRLLSITLCTYLVGCTSNTFDTPEAMAEYISDEQNGYLQSKNVKGYDFSLRYRPTDLLVEQELGENKDPKKVDSLRSKYGAYLYFNLSMSANDKELLSSMAGDRSRFGEMVNQLAFGMGDKVHLFTKERDTIEMTDFIYPRMYGMSRSTDIMFVYPREAIEKTEEINFTVEDLDLYTGEVRFKMETVKIKNQPKLSFR</sequence>
<dbReference type="Proteomes" id="UP000239532">
    <property type="component" value="Unassembled WGS sequence"/>
</dbReference>
<evidence type="ECO:0000313" key="2">
    <source>
        <dbReference type="EMBL" id="PRP65889.1"/>
    </source>
</evidence>
<dbReference type="EMBL" id="MQUC01000003">
    <property type="protein sequence ID" value="PRP65889.1"/>
    <property type="molecule type" value="Genomic_DNA"/>
</dbReference>
<organism evidence="1 3">
    <name type="scientific">Nonlabens agnitus</name>
    <dbReference type="NCBI Taxonomy" id="870484"/>
    <lineage>
        <taxon>Bacteria</taxon>
        <taxon>Pseudomonadati</taxon>
        <taxon>Bacteroidota</taxon>
        <taxon>Flavobacteriia</taxon>
        <taxon>Flavobacteriales</taxon>
        <taxon>Flavobacteriaceae</taxon>
        <taxon>Nonlabens</taxon>
    </lineage>
</organism>
<name>A0A2S9WQY3_9FLAO</name>
<reference evidence="1 3" key="1">
    <citation type="submission" date="2016-11" db="EMBL/GenBank/DDBJ databases">
        <title>Trade-off between light-utilization and light-protection in marine flavobacteria.</title>
        <authorList>
            <person name="Kumagai Y."/>
        </authorList>
    </citation>
    <scope>NUCLEOTIDE SEQUENCE [LARGE SCALE GENOMIC DNA]</scope>
    <source>
        <strain evidence="1 3">JCM 17109</strain>
    </source>
</reference>
<gene>
    <name evidence="1" type="ORF">BST86_01590</name>
    <name evidence="2" type="ORF">BST86_01680</name>
</gene>
<evidence type="ECO:0000313" key="3">
    <source>
        <dbReference type="Proteomes" id="UP000239532"/>
    </source>
</evidence>
<proteinExistence type="predicted"/>